<keyword evidence="4" id="KW-1185">Reference proteome</keyword>
<feature type="transmembrane region" description="Helical" evidence="1">
    <location>
        <begin position="67"/>
        <end position="88"/>
    </location>
</feature>
<dbReference type="InterPro" id="IPR058477">
    <property type="entry name" value="DUF8163"/>
</dbReference>
<dbReference type="OrthoDB" id="188294at2157"/>
<dbReference type="Proteomes" id="UP000011599">
    <property type="component" value="Unassembled WGS sequence"/>
</dbReference>
<protein>
    <recommendedName>
        <fullName evidence="2">DUF8163 domain-containing protein</fullName>
    </recommendedName>
</protein>
<feature type="domain" description="DUF8163" evidence="2">
    <location>
        <begin position="6"/>
        <end position="154"/>
    </location>
</feature>
<dbReference type="RefSeq" id="WP_006091998.1">
    <property type="nucleotide sequence ID" value="NZ_AOHW01000045.1"/>
</dbReference>
<feature type="transmembrane region" description="Helical" evidence="1">
    <location>
        <begin position="95"/>
        <end position="113"/>
    </location>
</feature>
<accession>L9VN67</accession>
<comment type="caution">
    <text evidence="3">The sequence shown here is derived from an EMBL/GenBank/DDBJ whole genome shotgun (WGS) entry which is preliminary data.</text>
</comment>
<evidence type="ECO:0000256" key="1">
    <source>
        <dbReference type="SAM" id="Phobius"/>
    </source>
</evidence>
<dbReference type="eggNOG" id="arCOG11232">
    <property type="taxonomic scope" value="Archaea"/>
</dbReference>
<evidence type="ECO:0000313" key="3">
    <source>
        <dbReference type="EMBL" id="ELY37693.1"/>
    </source>
</evidence>
<feature type="transmembrane region" description="Helical" evidence="1">
    <location>
        <begin position="12"/>
        <end position="35"/>
    </location>
</feature>
<dbReference type="PATRIC" id="fig|1114856.3.peg.4004"/>
<gene>
    <name evidence="3" type="ORF">C496_19335</name>
</gene>
<dbReference type="Pfam" id="PF26496">
    <property type="entry name" value="DUF8163"/>
    <property type="match status" value="1"/>
</dbReference>
<feature type="transmembrane region" description="Helical" evidence="1">
    <location>
        <begin position="42"/>
        <end position="61"/>
    </location>
</feature>
<evidence type="ECO:0000313" key="4">
    <source>
        <dbReference type="Proteomes" id="UP000011599"/>
    </source>
</evidence>
<evidence type="ECO:0000259" key="2">
    <source>
        <dbReference type="Pfam" id="PF26496"/>
    </source>
</evidence>
<reference evidence="3 4" key="1">
    <citation type="journal article" date="2014" name="PLoS Genet.">
        <title>Phylogenetically driven sequencing of extremely halophilic archaea reveals strategies for static and dynamic osmo-response.</title>
        <authorList>
            <person name="Becker E.A."/>
            <person name="Seitzer P.M."/>
            <person name="Tritt A."/>
            <person name="Larsen D."/>
            <person name="Krusor M."/>
            <person name="Yao A.I."/>
            <person name="Wu D."/>
            <person name="Madern D."/>
            <person name="Eisen J.A."/>
            <person name="Darling A.E."/>
            <person name="Facciotti M.T."/>
        </authorList>
    </citation>
    <scope>NUCLEOTIDE SEQUENCE [LARGE SCALE GENOMIC DNA]</scope>
    <source>
        <strain evidence="3 4">GA33</strain>
    </source>
</reference>
<dbReference type="STRING" id="1114856.GCA_000383975_04159"/>
<keyword evidence="1" id="KW-0812">Transmembrane</keyword>
<name>L9VN67_9EURY</name>
<dbReference type="EMBL" id="AOHW01000045">
    <property type="protein sequence ID" value="ELY37693.1"/>
    <property type="molecule type" value="Genomic_DNA"/>
</dbReference>
<dbReference type="AlphaFoldDB" id="L9VN67"/>
<organism evidence="3 4">
    <name type="scientific">Natronorubrum tibetense GA33</name>
    <dbReference type="NCBI Taxonomy" id="1114856"/>
    <lineage>
        <taxon>Archaea</taxon>
        <taxon>Methanobacteriati</taxon>
        <taxon>Methanobacteriota</taxon>
        <taxon>Stenosarchaea group</taxon>
        <taxon>Halobacteria</taxon>
        <taxon>Halobacteriales</taxon>
        <taxon>Natrialbaceae</taxon>
        <taxon>Natronorubrum</taxon>
    </lineage>
</organism>
<keyword evidence="1" id="KW-0472">Membrane</keyword>
<proteinExistence type="predicted"/>
<feature type="transmembrane region" description="Helical" evidence="1">
    <location>
        <begin position="119"/>
        <end position="137"/>
    </location>
</feature>
<sequence>MSATADLDGNQWVMVSTLVALTVLWTIVLGPLGLAVGLTTAVTWYGLGTPYAIAAGQVILVAGTESLALETILIVGLGFLAVVLVPIVTTSTLRVVAVTLASFASFIGLAWLVARTQPLWVAAASVALAITLTTYACHRYERVRLGLVPEAATETTSIDQ</sequence>
<keyword evidence="1" id="KW-1133">Transmembrane helix</keyword>